<comment type="caution">
    <text evidence="5">The sequence shown here is derived from an EMBL/GenBank/DDBJ whole genome shotgun (WGS) entry which is preliminary data.</text>
</comment>
<reference evidence="5" key="1">
    <citation type="submission" date="2022-08" db="EMBL/GenBank/DDBJ databases">
        <authorList>
            <consortium name="DOE Joint Genome Institute"/>
            <person name="Min B."/>
            <person name="Riley R."/>
            <person name="Sierra-Patev S."/>
            <person name="Naranjo-Ortiz M."/>
            <person name="Looney B."/>
            <person name="Konkel Z."/>
            <person name="Slot J.C."/>
            <person name="Sakamoto Y."/>
            <person name="Steenwyk J.L."/>
            <person name="Rokas A."/>
            <person name="Carro J."/>
            <person name="Camarero S."/>
            <person name="Ferreira P."/>
            <person name="Molpeceres G."/>
            <person name="Ruiz-Duenas F.J."/>
            <person name="Serrano A."/>
            <person name="Henrissat B."/>
            <person name="Drula E."/>
            <person name="Hughes K.W."/>
            <person name="Mata J.L."/>
            <person name="Ishikawa N.K."/>
            <person name="Vargas-Isla R."/>
            <person name="Ushijima S."/>
            <person name="Smith C.A."/>
            <person name="Ahrendt S."/>
            <person name="Andreopoulos W."/>
            <person name="He G."/>
            <person name="Labutti K."/>
            <person name="Lipzen A."/>
            <person name="Ng V."/>
            <person name="Sandor L."/>
            <person name="Barry K."/>
            <person name="Martinez A.T."/>
            <person name="Xiao Y."/>
            <person name="Gibbons J.G."/>
            <person name="Terashima K."/>
            <person name="Hibbett D.S."/>
            <person name="Grigoriev I.V."/>
        </authorList>
    </citation>
    <scope>NUCLEOTIDE SEQUENCE</scope>
    <source>
        <strain evidence="5">Sp2 HRB7682 ss15</strain>
    </source>
</reference>
<dbReference type="Gene3D" id="3.20.200.10">
    <property type="entry name" value="MHCK/EF2 kinase"/>
    <property type="match status" value="1"/>
</dbReference>
<dbReference type="InterPro" id="IPR011009">
    <property type="entry name" value="Kinase-like_dom_sf"/>
</dbReference>
<keyword evidence="1" id="KW-0723">Serine/threonine-protein kinase</keyword>
<feature type="non-terminal residue" evidence="5">
    <location>
        <position position="1"/>
    </location>
</feature>
<dbReference type="EMBL" id="JANVFS010000002">
    <property type="protein sequence ID" value="KAJ4494998.1"/>
    <property type="molecule type" value="Genomic_DNA"/>
</dbReference>
<dbReference type="InterPro" id="IPR004166">
    <property type="entry name" value="a-kinase_dom"/>
</dbReference>
<dbReference type="CDD" id="cd04515">
    <property type="entry name" value="Alpha_kinase"/>
    <property type="match status" value="1"/>
</dbReference>
<feature type="domain" description="Alpha-type protein kinase" evidence="4">
    <location>
        <begin position="1"/>
        <end position="202"/>
    </location>
</feature>
<dbReference type="Pfam" id="PF02816">
    <property type="entry name" value="Alpha_kinase"/>
    <property type="match status" value="1"/>
</dbReference>
<evidence type="ECO:0000256" key="2">
    <source>
        <dbReference type="ARBA" id="ARBA00022679"/>
    </source>
</evidence>
<gene>
    <name evidence="5" type="ORF">C8J55DRAFT_415616</name>
</gene>
<reference evidence="5" key="2">
    <citation type="journal article" date="2023" name="Proc. Natl. Acad. Sci. U.S.A.">
        <title>A global phylogenomic analysis of the shiitake genus Lentinula.</title>
        <authorList>
            <person name="Sierra-Patev S."/>
            <person name="Min B."/>
            <person name="Naranjo-Ortiz M."/>
            <person name="Looney B."/>
            <person name="Konkel Z."/>
            <person name="Slot J.C."/>
            <person name="Sakamoto Y."/>
            <person name="Steenwyk J.L."/>
            <person name="Rokas A."/>
            <person name="Carro J."/>
            <person name="Camarero S."/>
            <person name="Ferreira P."/>
            <person name="Molpeceres G."/>
            <person name="Ruiz-Duenas F.J."/>
            <person name="Serrano A."/>
            <person name="Henrissat B."/>
            <person name="Drula E."/>
            <person name="Hughes K.W."/>
            <person name="Mata J.L."/>
            <person name="Ishikawa N.K."/>
            <person name="Vargas-Isla R."/>
            <person name="Ushijima S."/>
            <person name="Smith C.A."/>
            <person name="Donoghue J."/>
            <person name="Ahrendt S."/>
            <person name="Andreopoulos W."/>
            <person name="He G."/>
            <person name="LaButti K."/>
            <person name="Lipzen A."/>
            <person name="Ng V."/>
            <person name="Riley R."/>
            <person name="Sandor L."/>
            <person name="Barry K."/>
            <person name="Martinez A.T."/>
            <person name="Xiao Y."/>
            <person name="Gibbons J.G."/>
            <person name="Terashima K."/>
            <person name="Grigoriev I.V."/>
            <person name="Hibbett D."/>
        </authorList>
    </citation>
    <scope>NUCLEOTIDE SEQUENCE</scope>
    <source>
        <strain evidence="5">Sp2 HRB7682 ss15</strain>
    </source>
</reference>
<protein>
    <submittedName>
        <fullName evidence="5">Kinase-like domain-containing protein</fullName>
    </submittedName>
</protein>
<accession>A0A9W9B0F0</accession>
<evidence type="ECO:0000259" key="4">
    <source>
        <dbReference type="PROSITE" id="PS51158"/>
    </source>
</evidence>
<dbReference type="PROSITE" id="PS51158">
    <property type="entry name" value="ALPHA_KINASE"/>
    <property type="match status" value="1"/>
</dbReference>
<dbReference type="AlphaFoldDB" id="A0A9W9B0F0"/>
<dbReference type="GO" id="GO:0004674">
    <property type="term" value="F:protein serine/threonine kinase activity"/>
    <property type="evidence" value="ECO:0007669"/>
    <property type="project" value="UniProtKB-KW"/>
</dbReference>
<evidence type="ECO:0000256" key="1">
    <source>
        <dbReference type="ARBA" id="ARBA00022527"/>
    </source>
</evidence>
<proteinExistence type="predicted"/>
<evidence type="ECO:0000256" key="3">
    <source>
        <dbReference type="ARBA" id="ARBA00022777"/>
    </source>
</evidence>
<sequence length="206" mass="22776">RYNAKPVALLQCIPELGSTTESNRNLLLKEFEILIQASGFAESFNERAKLAGVSIPGSGLKFNITDAFVGTTILPIPSGGLPMEESIENDDRSLLYNTFLVVPLLTISGLYQEKKFSGNSMIGCNDDDFAGKLIDAFAHHVLEHTKGEYMLADLQGKDTVTFLIDILLTDSGDWDRGIEEIQKFCQKHHCNDICTQIQLCDLSKLC</sequence>
<keyword evidence="3 5" id="KW-0418">Kinase</keyword>
<name>A0A9W9B0F0_9AGAR</name>
<organism evidence="5 6">
    <name type="scientific">Lentinula lateritia</name>
    <dbReference type="NCBI Taxonomy" id="40482"/>
    <lineage>
        <taxon>Eukaryota</taxon>
        <taxon>Fungi</taxon>
        <taxon>Dikarya</taxon>
        <taxon>Basidiomycota</taxon>
        <taxon>Agaricomycotina</taxon>
        <taxon>Agaricomycetes</taxon>
        <taxon>Agaricomycetidae</taxon>
        <taxon>Agaricales</taxon>
        <taxon>Marasmiineae</taxon>
        <taxon>Omphalotaceae</taxon>
        <taxon>Lentinula</taxon>
    </lineage>
</organism>
<evidence type="ECO:0000313" key="6">
    <source>
        <dbReference type="Proteomes" id="UP001150238"/>
    </source>
</evidence>
<dbReference type="Proteomes" id="UP001150238">
    <property type="component" value="Unassembled WGS sequence"/>
</dbReference>
<keyword evidence="2" id="KW-0808">Transferase</keyword>
<dbReference type="SUPFAM" id="SSF56112">
    <property type="entry name" value="Protein kinase-like (PK-like)"/>
    <property type="match status" value="1"/>
</dbReference>
<dbReference type="GO" id="GO:0005524">
    <property type="term" value="F:ATP binding"/>
    <property type="evidence" value="ECO:0007669"/>
    <property type="project" value="InterPro"/>
</dbReference>
<evidence type="ECO:0000313" key="5">
    <source>
        <dbReference type="EMBL" id="KAJ4494998.1"/>
    </source>
</evidence>